<organism evidence="2 3">
    <name type="scientific">Pyronema omphalodes (strain CBS 100304)</name>
    <name type="common">Pyronema confluens</name>
    <dbReference type="NCBI Taxonomy" id="1076935"/>
    <lineage>
        <taxon>Eukaryota</taxon>
        <taxon>Fungi</taxon>
        <taxon>Dikarya</taxon>
        <taxon>Ascomycota</taxon>
        <taxon>Pezizomycotina</taxon>
        <taxon>Pezizomycetes</taxon>
        <taxon>Pezizales</taxon>
        <taxon>Pyronemataceae</taxon>
        <taxon>Pyronema</taxon>
    </lineage>
</organism>
<dbReference type="STRING" id="1076935.U4LEV1"/>
<dbReference type="OrthoDB" id="3924764at2759"/>
<dbReference type="OMA" id="PTICADY"/>
<evidence type="ECO:0000256" key="1">
    <source>
        <dbReference type="SAM" id="SignalP"/>
    </source>
</evidence>
<evidence type="ECO:0000313" key="2">
    <source>
        <dbReference type="EMBL" id="CCX30654.1"/>
    </source>
</evidence>
<feature type="chain" id="PRO_5004651392" evidence="1">
    <location>
        <begin position="18"/>
        <end position="149"/>
    </location>
</feature>
<dbReference type="EMBL" id="HF935464">
    <property type="protein sequence ID" value="CCX30654.1"/>
    <property type="molecule type" value="Genomic_DNA"/>
</dbReference>
<dbReference type="eggNOG" id="ENOG502SN2C">
    <property type="taxonomic scope" value="Eukaryota"/>
</dbReference>
<protein>
    <submittedName>
        <fullName evidence="2">Uncharacterized protein</fullName>
    </submittedName>
</protein>
<dbReference type="Proteomes" id="UP000018144">
    <property type="component" value="Unassembled WGS sequence"/>
</dbReference>
<evidence type="ECO:0000313" key="3">
    <source>
        <dbReference type="Proteomes" id="UP000018144"/>
    </source>
</evidence>
<gene>
    <name evidence="2" type="ORF">PCON_08993</name>
</gene>
<name>U4LEV1_PYROM</name>
<reference evidence="2 3" key="1">
    <citation type="journal article" date="2013" name="PLoS Genet.">
        <title>The genome and development-dependent transcriptomes of Pyronema confluens: a window into fungal evolution.</title>
        <authorList>
            <person name="Traeger S."/>
            <person name="Altegoer F."/>
            <person name="Freitag M."/>
            <person name="Gabaldon T."/>
            <person name="Kempken F."/>
            <person name="Kumar A."/>
            <person name="Marcet-Houben M."/>
            <person name="Poggeler S."/>
            <person name="Stajich J.E."/>
            <person name="Nowrousian M."/>
        </authorList>
    </citation>
    <scope>NUCLEOTIDE SEQUENCE [LARGE SCALE GENOMIC DNA]</scope>
    <source>
        <strain evidence="3">CBS 100304</strain>
        <tissue evidence="2">Vegetative mycelium</tissue>
    </source>
</reference>
<keyword evidence="1" id="KW-0732">Signal</keyword>
<feature type="signal peptide" evidence="1">
    <location>
        <begin position="1"/>
        <end position="17"/>
    </location>
</feature>
<proteinExistence type="predicted"/>
<dbReference type="AlphaFoldDB" id="U4LEV1"/>
<keyword evidence="3" id="KW-1185">Reference proteome</keyword>
<sequence>MLFITISFAGLIGLALAVPPTPVVQNPSKPECPTICADYINECGQMYGGCFPDPKCTGGTAWPTFTPPPCPSATLNPSPTCTVSLCIDNIDECGQMWGGCILAPECGGPKSPSFTRPSCSLTTKAPTVTVTITKKVVKTKVVNTCTKKA</sequence>
<accession>U4LEV1</accession>